<evidence type="ECO:0000313" key="2">
    <source>
        <dbReference type="EMBL" id="MFC5504105.1"/>
    </source>
</evidence>
<dbReference type="EMBL" id="JBHSLU010000004">
    <property type="protein sequence ID" value="MFC5504105.1"/>
    <property type="molecule type" value="Genomic_DNA"/>
</dbReference>
<name>A0ABW0NVH5_9HYPH</name>
<evidence type="ECO:0000313" key="3">
    <source>
        <dbReference type="Proteomes" id="UP001596060"/>
    </source>
</evidence>
<organism evidence="2 3">
    <name type="scientific">Bosea massiliensis</name>
    <dbReference type="NCBI Taxonomy" id="151419"/>
    <lineage>
        <taxon>Bacteria</taxon>
        <taxon>Pseudomonadati</taxon>
        <taxon>Pseudomonadota</taxon>
        <taxon>Alphaproteobacteria</taxon>
        <taxon>Hyphomicrobiales</taxon>
        <taxon>Boseaceae</taxon>
        <taxon>Bosea</taxon>
    </lineage>
</organism>
<dbReference type="Gene3D" id="3.40.630.30">
    <property type="match status" value="1"/>
</dbReference>
<reference evidence="3" key="1">
    <citation type="journal article" date="2019" name="Int. J. Syst. Evol. Microbiol.">
        <title>The Global Catalogue of Microorganisms (GCM) 10K type strain sequencing project: providing services to taxonomists for standard genome sequencing and annotation.</title>
        <authorList>
            <consortium name="The Broad Institute Genomics Platform"/>
            <consortium name="The Broad Institute Genome Sequencing Center for Infectious Disease"/>
            <person name="Wu L."/>
            <person name="Ma J."/>
        </authorList>
    </citation>
    <scope>NUCLEOTIDE SEQUENCE [LARGE SCALE GENOMIC DNA]</scope>
    <source>
        <strain evidence="3">CCUG 43117</strain>
    </source>
</reference>
<dbReference type="InterPro" id="IPR016181">
    <property type="entry name" value="Acyl_CoA_acyltransferase"/>
</dbReference>
<gene>
    <name evidence="2" type="ORF">ACFPN9_02395</name>
</gene>
<sequence length="242" mass="27027">MVETAALQVPSLSDRVLRAMERIEYRLATDTADRERIFNLRYRAYLREGAIAESEDERFTDPVDDHPNCLIFGVYADGDLAGAIRLSITVPGLPQIPTAQVFPEAVLPLIDAGHVLVDPTRFVADPHWSRALPELAYLTLRLPWLAMEQFGADIMLAAVRPEHYPFYRRLWGNTVAAPATLYPGLSKPVMLSLLDYARAAPRVEKLYPFFRARDDERTAIFGTSALPWLPLGAPALSGPLRA</sequence>
<evidence type="ECO:0000259" key="1">
    <source>
        <dbReference type="Pfam" id="PF21926"/>
    </source>
</evidence>
<keyword evidence="3" id="KW-1185">Reference proteome</keyword>
<comment type="caution">
    <text evidence="2">The sequence shown here is derived from an EMBL/GenBank/DDBJ whole genome shotgun (WGS) entry which is preliminary data.</text>
</comment>
<proteinExistence type="predicted"/>
<accession>A0ABW0NVH5</accession>
<protein>
    <recommendedName>
        <fullName evidence="1">N-acyl amino acid synthase FeeM catalytic core domain-containing protein</fullName>
    </recommendedName>
</protein>
<feature type="domain" description="N-acyl amino acid synthase FeeM catalytic core" evidence="1">
    <location>
        <begin position="37"/>
        <end position="194"/>
    </location>
</feature>
<dbReference type="Pfam" id="PF21926">
    <property type="entry name" value="FeeM"/>
    <property type="match status" value="1"/>
</dbReference>
<dbReference type="SUPFAM" id="SSF55729">
    <property type="entry name" value="Acyl-CoA N-acyltransferases (Nat)"/>
    <property type="match status" value="1"/>
</dbReference>
<dbReference type="InterPro" id="IPR054597">
    <property type="entry name" value="FeeM_cat"/>
</dbReference>
<dbReference type="Proteomes" id="UP001596060">
    <property type="component" value="Unassembled WGS sequence"/>
</dbReference>
<dbReference type="RefSeq" id="WP_066725496.1">
    <property type="nucleotide sequence ID" value="NZ_JBHSLU010000004.1"/>
</dbReference>